<dbReference type="Gene3D" id="1.20.1290.10">
    <property type="entry name" value="AhpD-like"/>
    <property type="match status" value="1"/>
</dbReference>
<dbReference type="SUPFAM" id="SSF69118">
    <property type="entry name" value="AhpD-like"/>
    <property type="match status" value="1"/>
</dbReference>
<keyword evidence="2" id="KW-0575">Peroxidase</keyword>
<evidence type="ECO:0000259" key="1">
    <source>
        <dbReference type="Pfam" id="PF02627"/>
    </source>
</evidence>
<sequence length="152" mass="16461">MPARMKNPAMILPDAMKGIQNLYKAMSQGGVPQQTLELVHLRASQINGCSACVDAGARSAKKVGETDERLFALAAWRETPYFTDAERAALALAEAATRLADRADAVSDEIWEEAANHFDEKGLAAIIIMIATTNLFNRLNATIREQAGAAWS</sequence>
<proteinExistence type="predicted"/>
<protein>
    <submittedName>
        <fullName evidence="2">Alkylhydroperoxidase like protein, AhpD family</fullName>
    </submittedName>
</protein>
<organism evidence="2 3">
    <name type="scientific">Ktedonobacter racemifer DSM 44963</name>
    <dbReference type="NCBI Taxonomy" id="485913"/>
    <lineage>
        <taxon>Bacteria</taxon>
        <taxon>Bacillati</taxon>
        <taxon>Chloroflexota</taxon>
        <taxon>Ktedonobacteria</taxon>
        <taxon>Ktedonobacterales</taxon>
        <taxon>Ktedonobacteraceae</taxon>
        <taxon>Ktedonobacter</taxon>
    </lineage>
</organism>
<dbReference type="InParanoid" id="D6TW10"/>
<evidence type="ECO:0000313" key="3">
    <source>
        <dbReference type="Proteomes" id="UP000004508"/>
    </source>
</evidence>
<dbReference type="OrthoDB" id="9801997at2"/>
<dbReference type="InterPro" id="IPR003779">
    <property type="entry name" value="CMD-like"/>
</dbReference>
<gene>
    <name evidence="2" type="ORF">Krac_5425</name>
</gene>
<dbReference type="NCBIfam" id="TIGR00778">
    <property type="entry name" value="ahpD_dom"/>
    <property type="match status" value="1"/>
</dbReference>
<feature type="domain" description="Carboxymuconolactone decarboxylase-like" evidence="1">
    <location>
        <begin position="13"/>
        <end position="95"/>
    </location>
</feature>
<dbReference type="InterPro" id="IPR004675">
    <property type="entry name" value="AhpD_core"/>
</dbReference>
<keyword evidence="2" id="KW-0560">Oxidoreductase</keyword>
<reference evidence="2 3" key="1">
    <citation type="journal article" date="2011" name="Stand. Genomic Sci.">
        <title>Non-contiguous finished genome sequence and contextual data of the filamentous soil bacterium Ktedonobacter racemifer type strain (SOSP1-21).</title>
        <authorList>
            <person name="Chang Y.J."/>
            <person name="Land M."/>
            <person name="Hauser L."/>
            <person name="Chertkov O."/>
            <person name="Del Rio T.G."/>
            <person name="Nolan M."/>
            <person name="Copeland A."/>
            <person name="Tice H."/>
            <person name="Cheng J.F."/>
            <person name="Lucas S."/>
            <person name="Han C."/>
            <person name="Goodwin L."/>
            <person name="Pitluck S."/>
            <person name="Ivanova N."/>
            <person name="Ovchinikova G."/>
            <person name="Pati A."/>
            <person name="Chen A."/>
            <person name="Palaniappan K."/>
            <person name="Mavromatis K."/>
            <person name="Liolios K."/>
            <person name="Brettin T."/>
            <person name="Fiebig A."/>
            <person name="Rohde M."/>
            <person name="Abt B."/>
            <person name="Goker M."/>
            <person name="Detter J.C."/>
            <person name="Woyke T."/>
            <person name="Bristow J."/>
            <person name="Eisen J.A."/>
            <person name="Markowitz V."/>
            <person name="Hugenholtz P."/>
            <person name="Kyrpides N.C."/>
            <person name="Klenk H.P."/>
            <person name="Lapidus A."/>
        </authorList>
    </citation>
    <scope>NUCLEOTIDE SEQUENCE [LARGE SCALE GENOMIC DNA]</scope>
    <source>
        <strain evidence="3">DSM 44963</strain>
    </source>
</reference>
<dbReference type="PANTHER" id="PTHR34846:SF7">
    <property type="entry name" value="BLL7811 PROTEIN"/>
    <property type="match status" value="1"/>
</dbReference>
<keyword evidence="3" id="KW-1185">Reference proteome</keyword>
<dbReference type="PANTHER" id="PTHR34846">
    <property type="entry name" value="4-CARBOXYMUCONOLACTONE DECARBOXYLASE FAMILY PROTEIN (AFU_ORTHOLOGUE AFUA_6G11590)"/>
    <property type="match status" value="1"/>
</dbReference>
<name>D6TW10_KTERA</name>
<evidence type="ECO:0000313" key="2">
    <source>
        <dbReference type="EMBL" id="EFH84393.1"/>
    </source>
</evidence>
<dbReference type="RefSeq" id="WP_007915876.1">
    <property type="nucleotide sequence ID" value="NZ_ADVG01000003.1"/>
</dbReference>
<dbReference type="AlphaFoldDB" id="D6TW10"/>
<dbReference type="Proteomes" id="UP000004508">
    <property type="component" value="Unassembled WGS sequence"/>
</dbReference>
<dbReference type="EMBL" id="ADVG01000003">
    <property type="protein sequence ID" value="EFH84393.1"/>
    <property type="molecule type" value="Genomic_DNA"/>
</dbReference>
<dbReference type="Pfam" id="PF02627">
    <property type="entry name" value="CMD"/>
    <property type="match status" value="1"/>
</dbReference>
<dbReference type="STRING" id="485913.Krac_5425"/>
<dbReference type="InterPro" id="IPR029032">
    <property type="entry name" value="AhpD-like"/>
</dbReference>
<accession>D6TW10</accession>
<comment type="caution">
    <text evidence="2">The sequence shown here is derived from an EMBL/GenBank/DDBJ whole genome shotgun (WGS) entry which is preliminary data.</text>
</comment>
<dbReference type="eggNOG" id="COG2128">
    <property type="taxonomic scope" value="Bacteria"/>
</dbReference>
<dbReference type="GO" id="GO:0051920">
    <property type="term" value="F:peroxiredoxin activity"/>
    <property type="evidence" value="ECO:0007669"/>
    <property type="project" value="InterPro"/>
</dbReference>